<dbReference type="PROSITE" id="PS50405">
    <property type="entry name" value="GST_CTER"/>
    <property type="match status" value="1"/>
</dbReference>
<dbReference type="InterPro" id="IPR004046">
    <property type="entry name" value="GST_C"/>
</dbReference>
<dbReference type="SFLD" id="SFLDG00358">
    <property type="entry name" value="Main_(cytGST)"/>
    <property type="match status" value="1"/>
</dbReference>
<feature type="domain" description="GST N-terminal" evidence="4">
    <location>
        <begin position="5"/>
        <end position="89"/>
    </location>
</feature>
<dbReference type="SUPFAM" id="SSF52833">
    <property type="entry name" value="Thioredoxin-like"/>
    <property type="match status" value="1"/>
</dbReference>
<dbReference type="PANTHER" id="PTHR44051">
    <property type="entry name" value="GLUTATHIONE S-TRANSFERASE-RELATED"/>
    <property type="match status" value="1"/>
</dbReference>
<dbReference type="PANTHER" id="PTHR44051:SF3">
    <property type="entry name" value="TRANSCRIPTIONAL REGULATOR URE2"/>
    <property type="match status" value="1"/>
</dbReference>
<keyword evidence="7" id="KW-1185">Reference proteome</keyword>
<dbReference type="STRING" id="1353952.A0A165H1S0"/>
<evidence type="ECO:0000256" key="3">
    <source>
        <dbReference type="RuleBase" id="RU003494"/>
    </source>
</evidence>
<accession>A0A165H1S0</accession>
<evidence type="ECO:0000313" key="6">
    <source>
        <dbReference type="EMBL" id="KZT58761.1"/>
    </source>
</evidence>
<dbReference type="FunCoup" id="A0A165H1S0">
    <property type="interactions" value="128"/>
</dbReference>
<dbReference type="SFLD" id="SFLDS00019">
    <property type="entry name" value="Glutathione_Transferase_(cytos"/>
    <property type="match status" value="1"/>
</dbReference>
<name>A0A165H1S0_9BASI</name>
<dbReference type="InterPro" id="IPR036282">
    <property type="entry name" value="Glutathione-S-Trfase_C_sf"/>
</dbReference>
<comment type="similarity">
    <text evidence="1 3">Belongs to the GST superfamily.</text>
</comment>
<evidence type="ECO:0000313" key="7">
    <source>
        <dbReference type="Proteomes" id="UP000076842"/>
    </source>
</evidence>
<dbReference type="AlphaFoldDB" id="A0A165H1S0"/>
<dbReference type="OrthoDB" id="422574at2759"/>
<feature type="domain" description="GST C-terminal" evidence="5">
    <location>
        <begin position="95"/>
        <end position="224"/>
    </location>
</feature>
<gene>
    <name evidence="6" type="ORF">CALCODRAFT_516527</name>
</gene>
<keyword evidence="2 6" id="KW-0808">Transferase</keyword>
<dbReference type="InParanoid" id="A0A165H1S0"/>
<proteinExistence type="inferred from homology"/>
<protein>
    <submittedName>
        <fullName evidence="6">Glutathione S-transferase</fullName>
    </submittedName>
</protein>
<dbReference type="InterPro" id="IPR040079">
    <property type="entry name" value="Glutathione_S-Trfase"/>
</dbReference>
<reference evidence="6 7" key="1">
    <citation type="journal article" date="2016" name="Mol. Biol. Evol.">
        <title>Comparative Genomics of Early-Diverging Mushroom-Forming Fungi Provides Insights into the Origins of Lignocellulose Decay Capabilities.</title>
        <authorList>
            <person name="Nagy L.G."/>
            <person name="Riley R."/>
            <person name="Tritt A."/>
            <person name="Adam C."/>
            <person name="Daum C."/>
            <person name="Floudas D."/>
            <person name="Sun H."/>
            <person name="Yadav J.S."/>
            <person name="Pangilinan J."/>
            <person name="Larsson K.H."/>
            <person name="Matsuura K."/>
            <person name="Barry K."/>
            <person name="Labutti K."/>
            <person name="Kuo R."/>
            <person name="Ohm R.A."/>
            <person name="Bhattacharya S.S."/>
            <person name="Shirouzu T."/>
            <person name="Yoshinaga Y."/>
            <person name="Martin F.M."/>
            <person name="Grigoriev I.V."/>
            <person name="Hibbett D.S."/>
        </authorList>
    </citation>
    <scope>NUCLEOTIDE SEQUENCE [LARGE SCALE GENOMIC DNA]</scope>
    <source>
        <strain evidence="6 7">HHB12733</strain>
    </source>
</reference>
<dbReference type="InterPro" id="IPR036249">
    <property type="entry name" value="Thioredoxin-like_sf"/>
</dbReference>
<dbReference type="GO" id="GO:0016740">
    <property type="term" value="F:transferase activity"/>
    <property type="evidence" value="ECO:0007669"/>
    <property type="project" value="UniProtKB-KW"/>
</dbReference>
<evidence type="ECO:0000259" key="5">
    <source>
        <dbReference type="PROSITE" id="PS50405"/>
    </source>
</evidence>
<dbReference type="SFLD" id="SFLDG01151">
    <property type="entry name" value="Main.2:_Nu-like"/>
    <property type="match status" value="1"/>
</dbReference>
<evidence type="ECO:0000259" key="4">
    <source>
        <dbReference type="PROSITE" id="PS50404"/>
    </source>
</evidence>
<dbReference type="Pfam" id="PF00043">
    <property type="entry name" value="GST_C"/>
    <property type="match status" value="1"/>
</dbReference>
<dbReference type="SUPFAM" id="SSF47616">
    <property type="entry name" value="GST C-terminal domain-like"/>
    <property type="match status" value="1"/>
</dbReference>
<dbReference type="CDD" id="cd03048">
    <property type="entry name" value="GST_N_Ure2p_like"/>
    <property type="match status" value="1"/>
</dbReference>
<dbReference type="Pfam" id="PF02798">
    <property type="entry name" value="GST_N"/>
    <property type="match status" value="1"/>
</dbReference>
<dbReference type="Gene3D" id="1.20.1050.130">
    <property type="match status" value="1"/>
</dbReference>
<dbReference type="FunFam" id="3.40.30.10:FF:000039">
    <property type="entry name" value="Glutathione S-transferase domain"/>
    <property type="match status" value="1"/>
</dbReference>
<dbReference type="EMBL" id="KV423947">
    <property type="protein sequence ID" value="KZT58761.1"/>
    <property type="molecule type" value="Genomic_DNA"/>
</dbReference>
<dbReference type="InterPro" id="IPR004045">
    <property type="entry name" value="Glutathione_S-Trfase_N"/>
</dbReference>
<dbReference type="InterPro" id="IPR010987">
    <property type="entry name" value="Glutathione-S-Trfase_C-like"/>
</dbReference>
<organism evidence="6 7">
    <name type="scientific">Calocera cornea HHB12733</name>
    <dbReference type="NCBI Taxonomy" id="1353952"/>
    <lineage>
        <taxon>Eukaryota</taxon>
        <taxon>Fungi</taxon>
        <taxon>Dikarya</taxon>
        <taxon>Basidiomycota</taxon>
        <taxon>Agaricomycotina</taxon>
        <taxon>Dacrymycetes</taxon>
        <taxon>Dacrymycetales</taxon>
        <taxon>Dacrymycetaceae</taxon>
        <taxon>Calocera</taxon>
    </lineage>
</organism>
<evidence type="ECO:0000256" key="2">
    <source>
        <dbReference type="ARBA" id="ARBA00022679"/>
    </source>
</evidence>
<dbReference type="Proteomes" id="UP000076842">
    <property type="component" value="Unassembled WGS sequence"/>
</dbReference>
<dbReference type="PROSITE" id="PS50404">
    <property type="entry name" value="GST_NTER"/>
    <property type="match status" value="1"/>
</dbReference>
<evidence type="ECO:0000256" key="1">
    <source>
        <dbReference type="ARBA" id="ARBA00007409"/>
    </source>
</evidence>
<sequence length="224" mass="25857">MSTLKHFTLYTHWGGANGWKVAYVIAELGLTYEPIYLDFPKKEQKAPEFLKLNPNGRIPVIVDHENDDFVLWESNAILLYLVEKYDKDHKLSASTDAQKAIQNQWLFFQASRQGPYFGQWFWFNNYSTIKISSALLRYKSETERVYGVLEAVLGKQKWLVGDKMTISDISFLPWNDLAFSTILEDYPIADKFPAVYNWQALMSSSPPIKAAIQERAAIVKVNME</sequence>